<keyword evidence="2" id="KW-0472">Membrane</keyword>
<accession>F8B6F1</accession>
<feature type="chain" id="PRO_5003367730" description="LPXTG-motif cell wall anchor domain protein" evidence="3">
    <location>
        <begin position="32"/>
        <end position="205"/>
    </location>
</feature>
<keyword evidence="2" id="KW-0812">Transmembrane</keyword>
<dbReference type="KEGG" id="fsy:FsymDg_1800"/>
<keyword evidence="3" id="KW-0732">Signal</keyword>
<feature type="signal peptide" evidence="3">
    <location>
        <begin position="1"/>
        <end position="31"/>
    </location>
</feature>
<protein>
    <recommendedName>
        <fullName evidence="6">LPXTG-motif cell wall anchor domain protein</fullName>
    </recommendedName>
</protein>
<evidence type="ECO:0000256" key="1">
    <source>
        <dbReference type="SAM" id="MobiDB-lite"/>
    </source>
</evidence>
<dbReference type="HOGENOM" id="CLU_1335888_0_0_11"/>
<feature type="transmembrane region" description="Helical" evidence="2">
    <location>
        <begin position="178"/>
        <end position="197"/>
    </location>
</feature>
<gene>
    <name evidence="4" type="ordered locus">FsymDg_1800</name>
</gene>
<feature type="compositionally biased region" description="Polar residues" evidence="1">
    <location>
        <begin position="37"/>
        <end position="57"/>
    </location>
</feature>
<sequence precursor="true">MTHKIGRGVVMLAMSAVTGLFVGFGPTAAFADGPSDSGASTISPAATQQQNGGQSWSGDGANGWPQLPIQLPTPQPPEQGENGQSAQSGGGGWSGANPSQSSGGSGSQGAAPGGGQWPGQSGQQQGQQGGQQGQQGGQQGQPSGQGPGQSATQKPSSEPVPQGGVHAGGGGMAPSFPIAPIAGAGLGVAVLGAGLAARRRSHATR</sequence>
<keyword evidence="2" id="KW-1133">Transmembrane helix</keyword>
<feature type="compositionally biased region" description="Gly residues" evidence="1">
    <location>
        <begin position="103"/>
        <end position="117"/>
    </location>
</feature>
<dbReference type="AlphaFoldDB" id="F8B6F1"/>
<evidence type="ECO:0008006" key="6">
    <source>
        <dbReference type="Google" id="ProtNLM"/>
    </source>
</evidence>
<dbReference type="EMBL" id="CP002801">
    <property type="protein sequence ID" value="AEH09247.1"/>
    <property type="molecule type" value="Genomic_DNA"/>
</dbReference>
<name>F8B6F1_9ACTN</name>
<keyword evidence="5" id="KW-1185">Reference proteome</keyword>
<reference evidence="4 5" key="1">
    <citation type="submission" date="2011-05" db="EMBL/GenBank/DDBJ databases">
        <title>Complete sequence of chromosome of Frankia symbiont of Datisca glomerata.</title>
        <authorList>
            <consortium name="US DOE Joint Genome Institute"/>
            <person name="Lucas S."/>
            <person name="Han J."/>
            <person name="Lapidus A."/>
            <person name="Cheng J.-F."/>
            <person name="Goodwin L."/>
            <person name="Pitluck S."/>
            <person name="Peters L."/>
            <person name="Mikhailova N."/>
            <person name="Chertkov O."/>
            <person name="Teshima H."/>
            <person name="Han C."/>
            <person name="Tapia R."/>
            <person name="Land M."/>
            <person name="Hauser L."/>
            <person name="Kyrpides N."/>
            <person name="Ivanova N."/>
            <person name="Pagani I."/>
            <person name="Berry A."/>
            <person name="Pawlowski K."/>
            <person name="Persson T."/>
            <person name="Vanden Heuvel B."/>
            <person name="Benson D."/>
            <person name="Woyke T."/>
        </authorList>
    </citation>
    <scope>NUCLEOTIDE SEQUENCE [LARGE SCALE GENOMIC DNA]</scope>
    <source>
        <strain evidence="5">4085684</strain>
    </source>
</reference>
<evidence type="ECO:0000313" key="5">
    <source>
        <dbReference type="Proteomes" id="UP000001549"/>
    </source>
</evidence>
<feature type="compositionally biased region" description="Gly residues" evidence="1">
    <location>
        <begin position="127"/>
        <end position="147"/>
    </location>
</feature>
<evidence type="ECO:0000256" key="3">
    <source>
        <dbReference type="SAM" id="SignalP"/>
    </source>
</evidence>
<feature type="compositionally biased region" description="Low complexity" evidence="1">
    <location>
        <begin position="78"/>
        <end position="87"/>
    </location>
</feature>
<feature type="region of interest" description="Disordered" evidence="1">
    <location>
        <begin position="32"/>
        <end position="180"/>
    </location>
</feature>
<evidence type="ECO:0000256" key="2">
    <source>
        <dbReference type="SAM" id="Phobius"/>
    </source>
</evidence>
<dbReference type="Proteomes" id="UP000001549">
    <property type="component" value="Chromosome"/>
</dbReference>
<proteinExistence type="predicted"/>
<organism evidence="4 5">
    <name type="scientific">Candidatus Protofrankia datiscae</name>
    <dbReference type="NCBI Taxonomy" id="2716812"/>
    <lineage>
        <taxon>Bacteria</taxon>
        <taxon>Bacillati</taxon>
        <taxon>Actinomycetota</taxon>
        <taxon>Actinomycetes</taxon>
        <taxon>Frankiales</taxon>
        <taxon>Frankiaceae</taxon>
        <taxon>Protofrankia</taxon>
    </lineage>
</organism>
<dbReference type="RefSeq" id="WP_013873197.1">
    <property type="nucleotide sequence ID" value="NC_015656.1"/>
</dbReference>
<evidence type="ECO:0000313" key="4">
    <source>
        <dbReference type="EMBL" id="AEH09247.1"/>
    </source>
</evidence>